<keyword evidence="1" id="KW-1133">Transmembrane helix</keyword>
<feature type="transmembrane region" description="Helical" evidence="1">
    <location>
        <begin position="93"/>
        <end position="112"/>
    </location>
</feature>
<proteinExistence type="predicted"/>
<name>A0A428ZH43_KIBAR</name>
<dbReference type="Pfam" id="PF06197">
    <property type="entry name" value="DUF998"/>
    <property type="match status" value="1"/>
</dbReference>
<feature type="transmembrane region" description="Helical" evidence="1">
    <location>
        <begin position="164"/>
        <end position="185"/>
    </location>
</feature>
<feature type="transmembrane region" description="Helical" evidence="1">
    <location>
        <begin position="124"/>
        <end position="144"/>
    </location>
</feature>
<reference evidence="2 3" key="1">
    <citation type="submission" date="2018-05" db="EMBL/GenBank/DDBJ databases">
        <title>Evolution of GPA BGCs.</title>
        <authorList>
            <person name="Waglechner N."/>
            <person name="Wright G.D."/>
        </authorList>
    </citation>
    <scope>NUCLEOTIDE SEQUENCE [LARGE SCALE GENOMIC DNA]</scope>
    <source>
        <strain evidence="2 3">A82846</strain>
    </source>
</reference>
<organism evidence="2 3">
    <name type="scientific">Kibdelosporangium aridum</name>
    <dbReference type="NCBI Taxonomy" id="2030"/>
    <lineage>
        <taxon>Bacteria</taxon>
        <taxon>Bacillati</taxon>
        <taxon>Actinomycetota</taxon>
        <taxon>Actinomycetes</taxon>
        <taxon>Pseudonocardiales</taxon>
        <taxon>Pseudonocardiaceae</taxon>
        <taxon>Kibdelosporangium</taxon>
    </lineage>
</organism>
<feature type="transmembrane region" description="Helical" evidence="1">
    <location>
        <begin position="191"/>
        <end position="208"/>
    </location>
</feature>
<keyword evidence="1" id="KW-0812">Transmembrane</keyword>
<comment type="caution">
    <text evidence="2">The sequence shown here is derived from an EMBL/GenBank/DDBJ whole genome shotgun (WGS) entry which is preliminary data.</text>
</comment>
<accession>A0A428ZH43</accession>
<evidence type="ECO:0008006" key="4">
    <source>
        <dbReference type="Google" id="ProtNLM"/>
    </source>
</evidence>
<gene>
    <name evidence="2" type="ORF">DMH04_10280</name>
</gene>
<feature type="transmembrane region" description="Helical" evidence="1">
    <location>
        <begin position="61"/>
        <end position="81"/>
    </location>
</feature>
<sequence length="213" mass="22555">MTSRRSAPSAVGTRADMFARLALALLGGALVVTGCMTAALSGQVDPVTDPVSDYVFHGAGGALFVAAVLLLLFAGLLVRAGMNGARMPRDRTVSVLFGLWYAGLLLCVVFPGDRLVTDQTLSGHIHRFGGAVLFTCLPVACWLLARSLRSEPRWASVATWIRRFAVLVLACAAMFGVAQIVPWLPKGLLERVALSAELALLVALALAVRRAAR</sequence>
<keyword evidence="1" id="KW-0472">Membrane</keyword>
<dbReference type="InterPro" id="IPR009339">
    <property type="entry name" value="DUF998"/>
</dbReference>
<dbReference type="AlphaFoldDB" id="A0A428ZH43"/>
<evidence type="ECO:0000313" key="3">
    <source>
        <dbReference type="Proteomes" id="UP000287547"/>
    </source>
</evidence>
<evidence type="ECO:0000313" key="2">
    <source>
        <dbReference type="EMBL" id="RSM87416.1"/>
    </source>
</evidence>
<dbReference type="EMBL" id="QHKI01000006">
    <property type="protein sequence ID" value="RSM87416.1"/>
    <property type="molecule type" value="Genomic_DNA"/>
</dbReference>
<dbReference type="OrthoDB" id="3530459at2"/>
<evidence type="ECO:0000256" key="1">
    <source>
        <dbReference type="SAM" id="Phobius"/>
    </source>
</evidence>
<protein>
    <recommendedName>
        <fullName evidence="4">DUF998 domain-containing protein</fullName>
    </recommendedName>
</protein>
<dbReference type="PROSITE" id="PS51257">
    <property type="entry name" value="PROKAR_LIPOPROTEIN"/>
    <property type="match status" value="1"/>
</dbReference>
<dbReference type="Proteomes" id="UP000287547">
    <property type="component" value="Unassembled WGS sequence"/>
</dbReference>